<feature type="domain" description="Enoyl reductase (ER)" evidence="6">
    <location>
        <begin position="7"/>
        <end position="335"/>
    </location>
</feature>
<comment type="cofactor">
    <cofactor evidence="1">
        <name>Zn(2+)</name>
        <dbReference type="ChEBI" id="CHEBI:29105"/>
    </cofactor>
</comment>
<dbReference type="InterPro" id="IPR013149">
    <property type="entry name" value="ADH-like_C"/>
</dbReference>
<dbReference type="Proteomes" id="UP000541810">
    <property type="component" value="Unassembled WGS sequence"/>
</dbReference>
<protein>
    <submittedName>
        <fullName evidence="7">2-desacetyl-2-hydroxyethyl bacteriochlorophyllide A dehydrogenase</fullName>
    </submittedName>
</protein>
<reference evidence="7 8" key="1">
    <citation type="submission" date="2020-08" db="EMBL/GenBank/DDBJ databases">
        <title>Genomic Encyclopedia of Type Strains, Phase IV (KMG-IV): sequencing the most valuable type-strain genomes for metagenomic binning, comparative biology and taxonomic classification.</title>
        <authorList>
            <person name="Goeker M."/>
        </authorList>
    </citation>
    <scope>NUCLEOTIDE SEQUENCE [LARGE SCALE GENOMIC DNA]</scope>
    <source>
        <strain evidence="7 8">DSM 103725</strain>
    </source>
</reference>
<evidence type="ECO:0000313" key="8">
    <source>
        <dbReference type="Proteomes" id="UP000541810"/>
    </source>
</evidence>
<dbReference type="SUPFAM" id="SSF51735">
    <property type="entry name" value="NAD(P)-binding Rossmann-fold domains"/>
    <property type="match status" value="1"/>
</dbReference>
<evidence type="ECO:0000256" key="3">
    <source>
        <dbReference type="ARBA" id="ARBA00022723"/>
    </source>
</evidence>
<evidence type="ECO:0000256" key="5">
    <source>
        <dbReference type="ARBA" id="ARBA00023002"/>
    </source>
</evidence>
<dbReference type="AlphaFoldDB" id="A0A7X0H8V6"/>
<evidence type="ECO:0000259" key="6">
    <source>
        <dbReference type="SMART" id="SM00829"/>
    </source>
</evidence>
<keyword evidence="4" id="KW-0862">Zinc</keyword>
<dbReference type="Pfam" id="PF08240">
    <property type="entry name" value="ADH_N"/>
    <property type="match status" value="1"/>
</dbReference>
<gene>
    <name evidence="7" type="ORF">HNQ40_003018</name>
</gene>
<comment type="caution">
    <text evidence="7">The sequence shown here is derived from an EMBL/GenBank/DDBJ whole genome shotgun (WGS) entry which is preliminary data.</text>
</comment>
<evidence type="ECO:0000256" key="2">
    <source>
        <dbReference type="ARBA" id="ARBA00008072"/>
    </source>
</evidence>
<organism evidence="7 8">
    <name type="scientific">Algisphaera agarilytica</name>
    <dbReference type="NCBI Taxonomy" id="1385975"/>
    <lineage>
        <taxon>Bacteria</taxon>
        <taxon>Pseudomonadati</taxon>
        <taxon>Planctomycetota</taxon>
        <taxon>Phycisphaerae</taxon>
        <taxon>Phycisphaerales</taxon>
        <taxon>Phycisphaeraceae</taxon>
        <taxon>Algisphaera</taxon>
    </lineage>
</organism>
<dbReference type="InterPro" id="IPR020843">
    <property type="entry name" value="ER"/>
</dbReference>
<proteinExistence type="inferred from homology"/>
<dbReference type="InterPro" id="IPR011032">
    <property type="entry name" value="GroES-like_sf"/>
</dbReference>
<dbReference type="InterPro" id="IPR036291">
    <property type="entry name" value="NAD(P)-bd_dom_sf"/>
</dbReference>
<keyword evidence="8" id="KW-1185">Reference proteome</keyword>
<dbReference type="RefSeq" id="WP_184678698.1">
    <property type="nucleotide sequence ID" value="NZ_JACHGY010000001.1"/>
</dbReference>
<dbReference type="SUPFAM" id="SSF50129">
    <property type="entry name" value="GroES-like"/>
    <property type="match status" value="1"/>
</dbReference>
<dbReference type="EMBL" id="JACHGY010000001">
    <property type="protein sequence ID" value="MBB6431212.1"/>
    <property type="molecule type" value="Genomic_DNA"/>
</dbReference>
<dbReference type="SMART" id="SM00829">
    <property type="entry name" value="PKS_ER"/>
    <property type="match status" value="1"/>
</dbReference>
<dbReference type="Gene3D" id="3.40.50.720">
    <property type="entry name" value="NAD(P)-binding Rossmann-like Domain"/>
    <property type="match status" value="1"/>
</dbReference>
<dbReference type="Pfam" id="PF00107">
    <property type="entry name" value="ADH_zinc_N"/>
    <property type="match status" value="1"/>
</dbReference>
<keyword evidence="5" id="KW-0560">Oxidoreductase</keyword>
<dbReference type="GO" id="GO:0046872">
    <property type="term" value="F:metal ion binding"/>
    <property type="evidence" value="ECO:0007669"/>
    <property type="project" value="UniProtKB-KW"/>
</dbReference>
<name>A0A7X0H8V6_9BACT</name>
<dbReference type="Gene3D" id="3.90.180.10">
    <property type="entry name" value="Medium-chain alcohol dehydrogenases, catalytic domain"/>
    <property type="match status" value="1"/>
</dbReference>
<evidence type="ECO:0000256" key="4">
    <source>
        <dbReference type="ARBA" id="ARBA00022833"/>
    </source>
</evidence>
<keyword evidence="3" id="KW-0479">Metal-binding</keyword>
<dbReference type="InterPro" id="IPR013154">
    <property type="entry name" value="ADH-like_N"/>
</dbReference>
<dbReference type="PANTHER" id="PTHR43161:SF23">
    <property type="entry name" value="(R,R)-BUTANEDIOL DEHYDROGENASE-RELATED"/>
    <property type="match status" value="1"/>
</dbReference>
<evidence type="ECO:0000256" key="1">
    <source>
        <dbReference type="ARBA" id="ARBA00001947"/>
    </source>
</evidence>
<dbReference type="PANTHER" id="PTHR43161">
    <property type="entry name" value="SORBITOL DEHYDROGENASE"/>
    <property type="match status" value="1"/>
</dbReference>
<accession>A0A7X0H8V6</accession>
<dbReference type="GO" id="GO:0016491">
    <property type="term" value="F:oxidoreductase activity"/>
    <property type="evidence" value="ECO:0007669"/>
    <property type="project" value="UniProtKB-KW"/>
</dbReference>
<comment type="similarity">
    <text evidence="2">Belongs to the zinc-containing alcohol dehydrogenase family.</text>
</comment>
<evidence type="ECO:0000313" key="7">
    <source>
        <dbReference type="EMBL" id="MBB6431212.1"/>
    </source>
</evidence>
<sequence length="339" mass="36282">MNTALLNADKTFTLESKDAQPLEEGQVRLDVAWCGICGTDLHIYRGHMDKRLNFPEVIGHEASATVAEVGPGVTEYAVGDAVVVRPLDACGECPACERGFGHVCNNLNFIGIDSSGAFQQSWNVPAKLLHRLPEGMNLELAAFVEPLAVACHDVRMAGLKADEFSVVLGGGPIGLLIAMAARAVGARVAISELSESRLELAQKLGFDTINAGSDDVEAAVIEKSGADGADVVFEVSGAAPPIRQMTKLARVRGRVVVVAIVPEPTPVDLFQVFWKELQIIGTRVYEPEDYDRAIELLASGEVDPSTLVTGRFGLSQIGEAFQSLDTDSQHMKILVNCQD</sequence>